<dbReference type="GO" id="GO:0002181">
    <property type="term" value="P:cytoplasmic translation"/>
    <property type="evidence" value="ECO:0007669"/>
    <property type="project" value="TreeGrafter"/>
</dbReference>
<dbReference type="InterPro" id="IPR012678">
    <property type="entry name" value="Ribosomal_uL23/eL15/eS24_sf"/>
</dbReference>
<accession>A0A832ZVW5</accession>
<dbReference type="InterPro" id="IPR024794">
    <property type="entry name" value="Rbsml_eL15_core_dom_sf"/>
</dbReference>
<evidence type="ECO:0000256" key="2">
    <source>
        <dbReference type="ARBA" id="ARBA00022980"/>
    </source>
</evidence>
<dbReference type="EMBL" id="DQVM01000089">
    <property type="protein sequence ID" value="HIQ29844.1"/>
    <property type="molecule type" value="Genomic_DNA"/>
</dbReference>
<name>A0A832ZVW5_CALS0</name>
<comment type="caution">
    <text evidence="5">The sequence shown here is derived from an EMBL/GenBank/DDBJ whole genome shotgun (WGS) entry which is preliminary data.</text>
</comment>
<dbReference type="AlphaFoldDB" id="A0A832ZVW5"/>
<dbReference type="GO" id="GO:0022625">
    <property type="term" value="C:cytosolic large ribosomal subunit"/>
    <property type="evidence" value="ECO:0007669"/>
    <property type="project" value="TreeGrafter"/>
</dbReference>
<dbReference type="PANTHER" id="PTHR11847:SF4">
    <property type="entry name" value="LARGE RIBOSOMAL SUBUNIT PROTEIN EL15"/>
    <property type="match status" value="1"/>
</dbReference>
<dbReference type="NCBIfam" id="NF003269">
    <property type="entry name" value="PRK04243.1"/>
    <property type="match status" value="1"/>
</dbReference>
<dbReference type="GO" id="GO:0003735">
    <property type="term" value="F:structural constituent of ribosome"/>
    <property type="evidence" value="ECO:0007669"/>
    <property type="project" value="InterPro"/>
</dbReference>
<protein>
    <recommendedName>
        <fullName evidence="4">50S ribosomal protein L15e</fullName>
    </recommendedName>
</protein>
<comment type="similarity">
    <text evidence="1">Belongs to the eukaryotic ribosomal protein eL15 family.</text>
</comment>
<sequence>MLERIWRERPEELRALMRQRLIKWRREPAVVRVEKPLRLDRAKKIGYRAKQGVVVLRVRVRKGGFQKPRPRAGRRPKALGVVKHKVNVTMAEEAVNKVKKRYPNLHVLGAYPLAYDSLYKWFEVIAVDPHHPAIRGDKNLSLSPKLVGKTT</sequence>
<evidence type="ECO:0000313" key="5">
    <source>
        <dbReference type="EMBL" id="HIQ29844.1"/>
    </source>
</evidence>
<dbReference type="SUPFAM" id="SSF54189">
    <property type="entry name" value="Ribosomal proteins S24e, L23 and L15e"/>
    <property type="match status" value="1"/>
</dbReference>
<dbReference type="Pfam" id="PF00827">
    <property type="entry name" value="Ribosomal_L15e"/>
    <property type="match status" value="1"/>
</dbReference>
<gene>
    <name evidence="5" type="ORF">EYH45_04690</name>
</gene>
<evidence type="ECO:0000256" key="3">
    <source>
        <dbReference type="ARBA" id="ARBA00023274"/>
    </source>
</evidence>
<dbReference type="PANTHER" id="PTHR11847">
    <property type="entry name" value="RIBOSOMAL PROTEIN L15"/>
    <property type="match status" value="1"/>
</dbReference>
<keyword evidence="3" id="KW-0687">Ribonucleoprotein</keyword>
<dbReference type="Proteomes" id="UP000608579">
    <property type="component" value="Unassembled WGS sequence"/>
</dbReference>
<dbReference type="GO" id="GO:0003723">
    <property type="term" value="F:RNA binding"/>
    <property type="evidence" value="ECO:0007669"/>
    <property type="project" value="TreeGrafter"/>
</dbReference>
<dbReference type="SMART" id="SM01384">
    <property type="entry name" value="Ribosomal_L15e"/>
    <property type="match status" value="1"/>
</dbReference>
<dbReference type="InterPro" id="IPR000439">
    <property type="entry name" value="Ribosomal_eL15"/>
</dbReference>
<evidence type="ECO:0000313" key="6">
    <source>
        <dbReference type="Proteomes" id="UP000608579"/>
    </source>
</evidence>
<dbReference type="Gene3D" id="3.40.1120.10">
    <property type="entry name" value="Ribosomal protein l15e"/>
    <property type="match status" value="1"/>
</dbReference>
<reference evidence="5" key="1">
    <citation type="journal article" date="2020" name="ISME J.">
        <title>Gammaproteobacteria mediating utilization of methyl-, sulfur- and petroleum organic compounds in deep ocean hydrothermal plumes.</title>
        <authorList>
            <person name="Zhou Z."/>
            <person name="Liu Y."/>
            <person name="Pan J."/>
            <person name="Cron B.R."/>
            <person name="Toner B.M."/>
            <person name="Anantharaman K."/>
            <person name="Breier J.A."/>
            <person name="Dick G.J."/>
            <person name="Li M."/>
        </authorList>
    </citation>
    <scope>NUCLEOTIDE SEQUENCE</scope>
    <source>
        <strain evidence="5">SZUA-1515</strain>
    </source>
</reference>
<keyword evidence="2 5" id="KW-0689">Ribosomal protein</keyword>
<evidence type="ECO:0000256" key="4">
    <source>
        <dbReference type="ARBA" id="ARBA00035535"/>
    </source>
</evidence>
<proteinExistence type="inferred from homology"/>
<evidence type="ECO:0000256" key="1">
    <source>
        <dbReference type="ARBA" id="ARBA00006857"/>
    </source>
</evidence>
<organism evidence="5 6">
    <name type="scientific">Caldiarchaeum subterraneum</name>
    <dbReference type="NCBI Taxonomy" id="311458"/>
    <lineage>
        <taxon>Archaea</taxon>
        <taxon>Nitrososphaerota</taxon>
        <taxon>Candidatus Caldarchaeales</taxon>
        <taxon>Candidatus Caldarchaeaceae</taxon>
        <taxon>Candidatus Caldarchaeum</taxon>
    </lineage>
</organism>